<sequence length="87" mass="9894">MPNAPWIEIFTTPTCPDCLALKRWLNAESLPFVERDLRDPAISDEARRRTGVRVAPITIIDDKHVFYGTFATQRPEIEALLDLTRAA</sequence>
<accession>A0A380WGV9</accession>
<feature type="domain" description="Glutaredoxin" evidence="1">
    <location>
        <begin position="7"/>
        <end position="65"/>
    </location>
</feature>
<protein>
    <submittedName>
        <fullName evidence="2">Glutaredoxin-like protein, YruB-family</fullName>
    </submittedName>
</protein>
<dbReference type="Gene3D" id="3.40.30.10">
    <property type="entry name" value="Glutaredoxin"/>
    <property type="match status" value="1"/>
</dbReference>
<evidence type="ECO:0000313" key="3">
    <source>
        <dbReference type="Proteomes" id="UP000254701"/>
    </source>
</evidence>
<reference evidence="2 3" key="1">
    <citation type="submission" date="2018-06" db="EMBL/GenBank/DDBJ databases">
        <authorList>
            <consortium name="Pathogen Informatics"/>
            <person name="Doyle S."/>
        </authorList>
    </citation>
    <scope>NUCLEOTIDE SEQUENCE [LARGE SCALE GENOMIC DNA]</scope>
    <source>
        <strain evidence="2 3">NCTC10684</strain>
    </source>
</reference>
<dbReference type="OrthoDB" id="9795531at2"/>
<evidence type="ECO:0000313" key="2">
    <source>
        <dbReference type="EMBL" id="SUU88227.1"/>
    </source>
</evidence>
<dbReference type="PROSITE" id="PS51354">
    <property type="entry name" value="GLUTAREDOXIN_2"/>
    <property type="match status" value="1"/>
</dbReference>
<gene>
    <name evidence="2" type="ORF">NCTC10684_01435</name>
</gene>
<dbReference type="Pfam" id="PF00462">
    <property type="entry name" value="Glutaredoxin"/>
    <property type="match status" value="1"/>
</dbReference>
<dbReference type="RefSeq" id="WP_115730595.1">
    <property type="nucleotide sequence ID" value="NZ_BAAAVY010000010.1"/>
</dbReference>
<dbReference type="InterPro" id="IPR036249">
    <property type="entry name" value="Thioredoxin-like_sf"/>
</dbReference>
<dbReference type="AlphaFoldDB" id="A0A380WGV9"/>
<dbReference type="InterPro" id="IPR002109">
    <property type="entry name" value="Glutaredoxin"/>
</dbReference>
<evidence type="ECO:0000259" key="1">
    <source>
        <dbReference type="Pfam" id="PF00462"/>
    </source>
</evidence>
<organism evidence="2 3">
    <name type="scientific">Aminobacter aminovorans</name>
    <name type="common">Chelatobacter heintzii</name>
    <dbReference type="NCBI Taxonomy" id="83263"/>
    <lineage>
        <taxon>Bacteria</taxon>
        <taxon>Pseudomonadati</taxon>
        <taxon>Pseudomonadota</taxon>
        <taxon>Alphaproteobacteria</taxon>
        <taxon>Hyphomicrobiales</taxon>
        <taxon>Phyllobacteriaceae</taxon>
        <taxon>Aminobacter</taxon>
    </lineage>
</organism>
<dbReference type="CDD" id="cd02976">
    <property type="entry name" value="NrdH"/>
    <property type="match status" value="1"/>
</dbReference>
<dbReference type="Proteomes" id="UP000254701">
    <property type="component" value="Unassembled WGS sequence"/>
</dbReference>
<proteinExistence type="predicted"/>
<dbReference type="SUPFAM" id="SSF52833">
    <property type="entry name" value="Thioredoxin-like"/>
    <property type="match status" value="1"/>
</dbReference>
<dbReference type="EMBL" id="UFSM01000001">
    <property type="protein sequence ID" value="SUU88227.1"/>
    <property type="molecule type" value="Genomic_DNA"/>
</dbReference>
<name>A0A380WGV9_AMIAI</name>